<proteinExistence type="predicted"/>
<gene>
    <name evidence="1" type="ORF">NDU88_002938</name>
</gene>
<dbReference type="AlphaFoldDB" id="A0AAV7UX15"/>
<reference evidence="1" key="1">
    <citation type="journal article" date="2022" name="bioRxiv">
        <title>Sequencing and chromosome-scale assembly of the giantPleurodeles waltlgenome.</title>
        <authorList>
            <person name="Brown T."/>
            <person name="Elewa A."/>
            <person name="Iarovenko S."/>
            <person name="Subramanian E."/>
            <person name="Araus A.J."/>
            <person name="Petzold A."/>
            <person name="Susuki M."/>
            <person name="Suzuki K.-i.T."/>
            <person name="Hayashi T."/>
            <person name="Toyoda A."/>
            <person name="Oliveira C."/>
            <person name="Osipova E."/>
            <person name="Leigh N.D."/>
            <person name="Simon A."/>
            <person name="Yun M.H."/>
        </authorList>
    </citation>
    <scope>NUCLEOTIDE SEQUENCE</scope>
    <source>
        <strain evidence="1">20211129_DDA</strain>
        <tissue evidence="1">Liver</tissue>
    </source>
</reference>
<dbReference type="EMBL" id="JANPWB010000004">
    <property type="protein sequence ID" value="KAJ1193642.1"/>
    <property type="molecule type" value="Genomic_DNA"/>
</dbReference>
<sequence>MVYAPSDNSSPLERSHILLDTFQWEGAEGGGRGARIIAPSPLPIRSALRKAQGQPPLTPMAEVVLRNNWRRVHSFPLPLSLTICRRRCPKLASGFSLCLSSRSHGLISLRPPSWAKMVRGPFVLHGIAASSWDLGSAAVCAFSALVPTIPHRTILGAAGPTGCLGLVNSRRELHARRAASSVACHTPIIF</sequence>
<accession>A0AAV7UX15</accession>
<dbReference type="Proteomes" id="UP001066276">
    <property type="component" value="Chromosome 2_2"/>
</dbReference>
<name>A0AAV7UX15_PLEWA</name>
<evidence type="ECO:0000313" key="2">
    <source>
        <dbReference type="Proteomes" id="UP001066276"/>
    </source>
</evidence>
<keyword evidence="2" id="KW-1185">Reference proteome</keyword>
<evidence type="ECO:0000313" key="1">
    <source>
        <dbReference type="EMBL" id="KAJ1193642.1"/>
    </source>
</evidence>
<comment type="caution">
    <text evidence="1">The sequence shown here is derived from an EMBL/GenBank/DDBJ whole genome shotgun (WGS) entry which is preliminary data.</text>
</comment>
<organism evidence="1 2">
    <name type="scientific">Pleurodeles waltl</name>
    <name type="common">Iberian ribbed newt</name>
    <dbReference type="NCBI Taxonomy" id="8319"/>
    <lineage>
        <taxon>Eukaryota</taxon>
        <taxon>Metazoa</taxon>
        <taxon>Chordata</taxon>
        <taxon>Craniata</taxon>
        <taxon>Vertebrata</taxon>
        <taxon>Euteleostomi</taxon>
        <taxon>Amphibia</taxon>
        <taxon>Batrachia</taxon>
        <taxon>Caudata</taxon>
        <taxon>Salamandroidea</taxon>
        <taxon>Salamandridae</taxon>
        <taxon>Pleurodelinae</taxon>
        <taxon>Pleurodeles</taxon>
    </lineage>
</organism>
<protein>
    <submittedName>
        <fullName evidence="1">Uncharacterized protein</fullName>
    </submittedName>
</protein>